<evidence type="ECO:0000256" key="1">
    <source>
        <dbReference type="ARBA" id="ARBA00004196"/>
    </source>
</evidence>
<dbReference type="Gene3D" id="1.10.1130.10">
    <property type="entry name" value="Flavocytochrome C3, Chain A"/>
    <property type="match status" value="1"/>
</dbReference>
<evidence type="ECO:0000313" key="13">
    <source>
        <dbReference type="Proteomes" id="UP000292858"/>
    </source>
</evidence>
<evidence type="ECO:0000313" key="12">
    <source>
        <dbReference type="EMBL" id="TBH17529.1"/>
    </source>
</evidence>
<keyword evidence="4" id="KW-0349">Heme</keyword>
<keyword evidence="7" id="KW-0106">Calcium</keyword>
<dbReference type="SUPFAM" id="SSF48695">
    <property type="entry name" value="Multiheme cytochromes"/>
    <property type="match status" value="1"/>
</dbReference>
<dbReference type="EC" id="1.7.2.2" evidence="3"/>
<dbReference type="GO" id="GO:0020037">
    <property type="term" value="F:heme binding"/>
    <property type="evidence" value="ECO:0007669"/>
    <property type="project" value="TreeGrafter"/>
</dbReference>
<keyword evidence="13" id="KW-1185">Reference proteome</keyword>
<dbReference type="GO" id="GO:0030288">
    <property type="term" value="C:outer membrane-bounded periplasmic space"/>
    <property type="evidence" value="ECO:0007669"/>
    <property type="project" value="TreeGrafter"/>
</dbReference>
<keyword evidence="11" id="KW-1133">Transmembrane helix</keyword>
<dbReference type="CDD" id="cd00548">
    <property type="entry name" value="NrfA-like"/>
    <property type="match status" value="1"/>
</dbReference>
<proteinExistence type="inferred from homology"/>
<dbReference type="InterPro" id="IPR003321">
    <property type="entry name" value="Cyt_c552"/>
</dbReference>
<gene>
    <name evidence="12" type="ORF">ETP66_09090</name>
</gene>
<organism evidence="12 13">
    <name type="scientific">Thermus thermamylovorans</name>
    <dbReference type="NCBI Taxonomy" id="2509362"/>
    <lineage>
        <taxon>Bacteria</taxon>
        <taxon>Thermotogati</taxon>
        <taxon>Deinococcota</taxon>
        <taxon>Deinococci</taxon>
        <taxon>Thermales</taxon>
        <taxon>Thermaceae</taxon>
        <taxon>Thermus</taxon>
    </lineage>
</organism>
<dbReference type="AlphaFoldDB" id="A0A4Q9B2M0"/>
<evidence type="ECO:0000256" key="4">
    <source>
        <dbReference type="ARBA" id="ARBA00022617"/>
    </source>
</evidence>
<keyword evidence="11" id="KW-0472">Membrane</keyword>
<protein>
    <recommendedName>
        <fullName evidence="3">nitrite reductase (cytochrome; ammonia-forming)</fullName>
        <ecNumber evidence="3">1.7.2.2</ecNumber>
    </recommendedName>
</protein>
<reference evidence="12 13" key="1">
    <citation type="submission" date="2019-02" db="EMBL/GenBank/DDBJ databases">
        <title>Thermus sp. a novel from hot spring.</title>
        <authorList>
            <person name="Zhao Z."/>
        </authorList>
    </citation>
    <scope>NUCLEOTIDE SEQUENCE [LARGE SCALE GENOMIC DNA]</scope>
    <source>
        <strain evidence="12 13">CFH 72773T</strain>
    </source>
</reference>
<dbReference type="RefSeq" id="WP_130842319.1">
    <property type="nucleotide sequence ID" value="NZ_SIJL01000011.1"/>
</dbReference>
<dbReference type="PIRSF" id="PIRSF000243">
    <property type="entry name" value="Cyt_c552"/>
    <property type="match status" value="1"/>
</dbReference>
<evidence type="ECO:0000256" key="10">
    <source>
        <dbReference type="ARBA" id="ARBA00049131"/>
    </source>
</evidence>
<comment type="similarity">
    <text evidence="2">Belongs to the cytochrome c-552 family.</text>
</comment>
<comment type="subcellular location">
    <subcellularLocation>
        <location evidence="1">Cell envelope</location>
    </subcellularLocation>
</comment>
<dbReference type="PANTHER" id="PTHR30633">
    <property type="entry name" value="CYTOCHROME C-552 RESPIRATORY NITRITE REDUCTASE"/>
    <property type="match status" value="1"/>
</dbReference>
<evidence type="ECO:0000256" key="8">
    <source>
        <dbReference type="ARBA" id="ARBA00023002"/>
    </source>
</evidence>
<evidence type="ECO:0000256" key="6">
    <source>
        <dbReference type="ARBA" id="ARBA00022729"/>
    </source>
</evidence>
<comment type="catalytic activity">
    <reaction evidence="10">
        <text>6 Fe(III)-[cytochrome c] + NH4(+) + 2 H2O = 6 Fe(II)-[cytochrome c] + nitrite + 8 H(+)</text>
        <dbReference type="Rhea" id="RHEA:13089"/>
        <dbReference type="Rhea" id="RHEA-COMP:10350"/>
        <dbReference type="Rhea" id="RHEA-COMP:14399"/>
        <dbReference type="ChEBI" id="CHEBI:15377"/>
        <dbReference type="ChEBI" id="CHEBI:15378"/>
        <dbReference type="ChEBI" id="CHEBI:16301"/>
        <dbReference type="ChEBI" id="CHEBI:28938"/>
        <dbReference type="ChEBI" id="CHEBI:29033"/>
        <dbReference type="ChEBI" id="CHEBI:29034"/>
        <dbReference type="EC" id="1.7.2.2"/>
    </reaction>
</comment>
<dbReference type="Gene3D" id="1.20.140.10">
    <property type="entry name" value="Butyryl-CoA Dehydrogenase, subunit A, domain 3"/>
    <property type="match status" value="1"/>
</dbReference>
<evidence type="ECO:0000256" key="9">
    <source>
        <dbReference type="ARBA" id="ARBA00023004"/>
    </source>
</evidence>
<name>A0A4Q9B2M0_9DEIN</name>
<keyword evidence="9" id="KW-0408">Iron</keyword>
<evidence type="ECO:0000256" key="11">
    <source>
        <dbReference type="SAM" id="Phobius"/>
    </source>
</evidence>
<evidence type="ECO:0000256" key="2">
    <source>
        <dbReference type="ARBA" id="ARBA00009288"/>
    </source>
</evidence>
<keyword evidence="6" id="KW-0732">Signal</keyword>
<feature type="transmembrane region" description="Helical" evidence="11">
    <location>
        <begin position="6"/>
        <end position="27"/>
    </location>
</feature>
<evidence type="ECO:0000256" key="3">
    <source>
        <dbReference type="ARBA" id="ARBA00011887"/>
    </source>
</evidence>
<evidence type="ECO:0000256" key="5">
    <source>
        <dbReference type="ARBA" id="ARBA00022723"/>
    </source>
</evidence>
<sequence>MRGTGWIRILGILAVFLVLGAGVGYLLTTIVQRQAEAEQYPLRLVEIGALEVDPAVWGRNFPLHYDRFLRTREDYGRTAYGGSTRYDKLEAKPFRRLAWAGMPFSVDYKEDRGHYWSGYDAFHTRRSTEFNQPGACLNCHTGLFVQLVAEMGWDQLNRTPYNEFRERLQAAGHPGVTCADCHDPKTMALRITRPALENALAALGQDWRQASRQEMRSLVCAQCHVEYYFLGEGRTVTFPWSRGLSVEAIEAHYDAYGFKDWTHAITGAPMIKHQHPEYELYVTSVHYQAGVACADCHMPYIRVGGMKISDHWIRSPLTSIAQSCQTCHRVPEAELLQRVKTIQDRTHELLTLAEGALEAAILTIQEAIEAGVSDEALEEARRLHRRAQFRWDFIDAENSKGFHSPQEAARILAHAADLARQAQLAAERALRGE</sequence>
<keyword evidence="11" id="KW-0812">Transmembrane</keyword>
<dbReference type="GO" id="GO:0046872">
    <property type="term" value="F:metal ion binding"/>
    <property type="evidence" value="ECO:0007669"/>
    <property type="project" value="UniProtKB-KW"/>
</dbReference>
<dbReference type="EMBL" id="SIJL01000011">
    <property type="protein sequence ID" value="TBH17529.1"/>
    <property type="molecule type" value="Genomic_DNA"/>
</dbReference>
<dbReference type="Pfam" id="PF02335">
    <property type="entry name" value="Cytochrom_C552"/>
    <property type="match status" value="1"/>
</dbReference>
<dbReference type="PANTHER" id="PTHR30633:SF0">
    <property type="entry name" value="CYTOCHROME C-552"/>
    <property type="match status" value="1"/>
</dbReference>
<dbReference type="InterPro" id="IPR036280">
    <property type="entry name" value="Multihaem_cyt_sf"/>
</dbReference>
<dbReference type="OrthoDB" id="9780421at2"/>
<evidence type="ECO:0000256" key="7">
    <source>
        <dbReference type="ARBA" id="ARBA00022837"/>
    </source>
</evidence>
<comment type="caution">
    <text evidence="12">The sequence shown here is derived from an EMBL/GenBank/DDBJ whole genome shotgun (WGS) entry which is preliminary data.</text>
</comment>
<dbReference type="Proteomes" id="UP000292858">
    <property type="component" value="Unassembled WGS sequence"/>
</dbReference>
<keyword evidence="8" id="KW-0560">Oxidoreductase</keyword>
<keyword evidence="5" id="KW-0479">Metal-binding</keyword>
<dbReference type="GO" id="GO:0042279">
    <property type="term" value="F:nitrite reductase (cytochrome, ammonia-forming) activity"/>
    <property type="evidence" value="ECO:0007669"/>
    <property type="project" value="UniProtKB-EC"/>
</dbReference>
<accession>A0A4Q9B2M0</accession>
<dbReference type="GO" id="GO:0019645">
    <property type="term" value="P:anaerobic electron transport chain"/>
    <property type="evidence" value="ECO:0007669"/>
    <property type="project" value="TreeGrafter"/>
</dbReference>